<organism evidence="1 2">
    <name type="scientific">Vermiconidia calcicola</name>
    <dbReference type="NCBI Taxonomy" id="1690605"/>
    <lineage>
        <taxon>Eukaryota</taxon>
        <taxon>Fungi</taxon>
        <taxon>Dikarya</taxon>
        <taxon>Ascomycota</taxon>
        <taxon>Pezizomycotina</taxon>
        <taxon>Dothideomycetes</taxon>
        <taxon>Dothideomycetidae</taxon>
        <taxon>Mycosphaerellales</taxon>
        <taxon>Extremaceae</taxon>
        <taxon>Vermiconidia</taxon>
    </lineage>
</organism>
<protein>
    <submittedName>
        <fullName evidence="1">Uncharacterized protein</fullName>
    </submittedName>
</protein>
<proteinExistence type="predicted"/>
<dbReference type="EMBL" id="JAUTXU010000005">
    <property type="protein sequence ID" value="KAK3724375.1"/>
    <property type="molecule type" value="Genomic_DNA"/>
</dbReference>
<sequence>MPGKRMRPKDENDASRGYRVHVKDTGPPDNKNKTWVFEQRESSMNATGQLLVRVVIAKITDRNRLLRLLNDAPVVQNDPRWNCVVWVQEAMKVLATDGKALGTSKMDWQTVRDTAMGYCQKKKDAHRFDGKGKFNMLKPATYDLLDRKETMP</sequence>
<comment type="caution">
    <text evidence="1">The sequence shown here is derived from an EMBL/GenBank/DDBJ whole genome shotgun (WGS) entry which is preliminary data.</text>
</comment>
<evidence type="ECO:0000313" key="2">
    <source>
        <dbReference type="Proteomes" id="UP001281147"/>
    </source>
</evidence>
<accession>A0ACC3NW74</accession>
<reference evidence="1" key="1">
    <citation type="submission" date="2023-07" db="EMBL/GenBank/DDBJ databases">
        <title>Black Yeasts Isolated from many extreme environments.</title>
        <authorList>
            <person name="Coleine C."/>
            <person name="Stajich J.E."/>
            <person name="Selbmann L."/>
        </authorList>
    </citation>
    <scope>NUCLEOTIDE SEQUENCE</scope>
    <source>
        <strain evidence="1">CCFEE 5714</strain>
    </source>
</reference>
<evidence type="ECO:0000313" key="1">
    <source>
        <dbReference type="EMBL" id="KAK3724375.1"/>
    </source>
</evidence>
<name>A0ACC3NW74_9PEZI</name>
<dbReference type="Proteomes" id="UP001281147">
    <property type="component" value="Unassembled WGS sequence"/>
</dbReference>
<gene>
    <name evidence="1" type="ORF">LTR37_000999</name>
</gene>
<keyword evidence="2" id="KW-1185">Reference proteome</keyword>